<accession>A0AAN8NC79</accession>
<dbReference type="EMBL" id="JAGTTL010000003">
    <property type="protein sequence ID" value="KAK6324511.1"/>
    <property type="molecule type" value="Genomic_DNA"/>
</dbReference>
<organism evidence="1 2">
    <name type="scientific">Coregonus suidteri</name>
    <dbReference type="NCBI Taxonomy" id="861788"/>
    <lineage>
        <taxon>Eukaryota</taxon>
        <taxon>Metazoa</taxon>
        <taxon>Chordata</taxon>
        <taxon>Craniata</taxon>
        <taxon>Vertebrata</taxon>
        <taxon>Euteleostomi</taxon>
        <taxon>Actinopterygii</taxon>
        <taxon>Neopterygii</taxon>
        <taxon>Teleostei</taxon>
        <taxon>Protacanthopterygii</taxon>
        <taxon>Salmoniformes</taxon>
        <taxon>Salmonidae</taxon>
        <taxon>Coregoninae</taxon>
        <taxon>Coregonus</taxon>
    </lineage>
</organism>
<gene>
    <name evidence="1" type="ORF">J4Q44_G00038530</name>
</gene>
<reference evidence="1 2" key="1">
    <citation type="submission" date="2021-04" db="EMBL/GenBank/DDBJ databases">
        <authorList>
            <person name="De Guttry C."/>
            <person name="Zahm M."/>
            <person name="Klopp C."/>
            <person name="Cabau C."/>
            <person name="Louis A."/>
            <person name="Berthelot C."/>
            <person name="Parey E."/>
            <person name="Roest Crollius H."/>
            <person name="Montfort J."/>
            <person name="Robinson-Rechavi M."/>
            <person name="Bucao C."/>
            <person name="Bouchez O."/>
            <person name="Gislard M."/>
            <person name="Lluch J."/>
            <person name="Milhes M."/>
            <person name="Lampietro C."/>
            <person name="Lopez Roques C."/>
            <person name="Donnadieu C."/>
            <person name="Braasch I."/>
            <person name="Desvignes T."/>
            <person name="Postlethwait J."/>
            <person name="Bobe J."/>
            <person name="Wedekind C."/>
            <person name="Guiguen Y."/>
        </authorList>
    </citation>
    <scope>NUCLEOTIDE SEQUENCE [LARGE SCALE GENOMIC DNA]</scope>
    <source>
        <strain evidence="1">Cs_M1</strain>
        <tissue evidence="1">Blood</tissue>
    </source>
</reference>
<evidence type="ECO:0000313" key="1">
    <source>
        <dbReference type="EMBL" id="KAK6324511.1"/>
    </source>
</evidence>
<name>A0AAN8NC79_9TELE</name>
<proteinExistence type="predicted"/>
<keyword evidence="2" id="KW-1185">Reference proteome</keyword>
<comment type="caution">
    <text evidence="1">The sequence shown here is derived from an EMBL/GenBank/DDBJ whole genome shotgun (WGS) entry which is preliminary data.</text>
</comment>
<protein>
    <submittedName>
        <fullName evidence="1">Uncharacterized protein</fullName>
    </submittedName>
</protein>
<evidence type="ECO:0000313" key="2">
    <source>
        <dbReference type="Proteomes" id="UP001356427"/>
    </source>
</evidence>
<sequence length="52" mass="5697">MLVVGHQVSGVIQIKRVMVIVKAFILLFSQMAPYSLCSSLLSPLVAFTCFIP</sequence>
<dbReference type="Proteomes" id="UP001356427">
    <property type="component" value="Unassembled WGS sequence"/>
</dbReference>
<dbReference type="AlphaFoldDB" id="A0AAN8NC79"/>